<accession>A0AAP0NEY8</accession>
<dbReference type="InterPro" id="IPR002016">
    <property type="entry name" value="Haem_peroxidase"/>
</dbReference>
<evidence type="ECO:0000256" key="9">
    <source>
        <dbReference type="ARBA" id="ARBA00023004"/>
    </source>
</evidence>
<keyword evidence="7 15" id="KW-0106">Calcium</keyword>
<dbReference type="CDD" id="cd00693">
    <property type="entry name" value="secretory_peroxidase"/>
    <property type="match status" value="1"/>
</dbReference>
<feature type="chain" id="PRO_5042668325" description="Peroxidase" evidence="18">
    <location>
        <begin position="24"/>
        <end position="346"/>
    </location>
</feature>
<dbReference type="Proteomes" id="UP001415857">
    <property type="component" value="Unassembled WGS sequence"/>
</dbReference>
<evidence type="ECO:0000256" key="16">
    <source>
        <dbReference type="PIRSR" id="PIRSR600823-4"/>
    </source>
</evidence>
<dbReference type="Pfam" id="PF00141">
    <property type="entry name" value="peroxidase"/>
    <property type="match status" value="1"/>
</dbReference>
<evidence type="ECO:0000259" key="19">
    <source>
        <dbReference type="PROSITE" id="PS50873"/>
    </source>
</evidence>
<protein>
    <recommendedName>
        <fullName evidence="3 18">Peroxidase</fullName>
        <ecNumber evidence="3 18">1.11.1.7</ecNumber>
    </recommendedName>
</protein>
<feature type="binding site" evidence="15">
    <location>
        <position position="107"/>
    </location>
    <ligand>
        <name>Ca(2+)</name>
        <dbReference type="ChEBI" id="CHEBI:29108"/>
        <label>1</label>
    </ligand>
</feature>
<feature type="disulfide bond" evidence="17">
    <location>
        <begin position="87"/>
        <end position="92"/>
    </location>
</feature>
<name>A0AAP0NEY8_LIQFO</name>
<dbReference type="EC" id="1.11.1.7" evidence="3 18"/>
<evidence type="ECO:0000313" key="20">
    <source>
        <dbReference type="EMBL" id="KAK9270560.1"/>
    </source>
</evidence>
<feature type="disulfide bond" evidence="17">
    <location>
        <begin position="219"/>
        <end position="251"/>
    </location>
</feature>
<dbReference type="GO" id="GO:0140825">
    <property type="term" value="F:lactoperoxidase activity"/>
    <property type="evidence" value="ECO:0007669"/>
    <property type="project" value="UniProtKB-EC"/>
</dbReference>
<keyword evidence="8 18" id="KW-0560">Oxidoreductase</keyword>
<keyword evidence="6 15" id="KW-0479">Metal-binding</keyword>
<dbReference type="InterPro" id="IPR019793">
    <property type="entry name" value="Peroxidases_heam-ligand_BS"/>
</dbReference>
<dbReference type="GO" id="GO:0005576">
    <property type="term" value="C:extracellular region"/>
    <property type="evidence" value="ECO:0007669"/>
    <property type="project" value="UniProtKB-SubCell"/>
</dbReference>
<gene>
    <name evidence="20" type="ORF">L1049_026141</name>
</gene>
<comment type="cofactor">
    <cofactor evidence="15 18">
        <name>Ca(2+)</name>
        <dbReference type="ChEBI" id="CHEBI:29108"/>
    </cofactor>
    <text evidence="15 18">Binds 2 calcium ions per subunit.</text>
</comment>
<dbReference type="GO" id="GO:0020037">
    <property type="term" value="F:heme binding"/>
    <property type="evidence" value="ECO:0007669"/>
    <property type="project" value="UniProtKB-UniRule"/>
</dbReference>
<evidence type="ECO:0000256" key="8">
    <source>
        <dbReference type="ARBA" id="ARBA00023002"/>
    </source>
</evidence>
<dbReference type="PROSITE" id="PS00435">
    <property type="entry name" value="PEROXIDASE_1"/>
    <property type="match status" value="1"/>
</dbReference>
<feature type="domain" description="Plant heme peroxidase family profile" evidence="19">
    <location>
        <begin position="44"/>
        <end position="346"/>
    </location>
</feature>
<evidence type="ECO:0000313" key="21">
    <source>
        <dbReference type="Proteomes" id="UP001415857"/>
    </source>
</evidence>
<keyword evidence="12 18" id="KW-0376">Hydrogen peroxide</keyword>
<dbReference type="InterPro" id="IPR000823">
    <property type="entry name" value="Peroxidase_pln"/>
</dbReference>
<dbReference type="PANTHER" id="PTHR31388">
    <property type="entry name" value="PEROXIDASE 72-RELATED"/>
    <property type="match status" value="1"/>
</dbReference>
<comment type="similarity">
    <text evidence="2">Belongs to the peroxidase family. Ascorbate peroxidase subfamily.</text>
</comment>
<dbReference type="SUPFAM" id="SSF48113">
    <property type="entry name" value="Heme-dependent peroxidases"/>
    <property type="match status" value="1"/>
</dbReference>
<feature type="binding site" evidence="15">
    <location>
        <position position="264"/>
    </location>
    <ligand>
        <name>Ca(2+)</name>
        <dbReference type="ChEBI" id="CHEBI:29108"/>
        <label>2</label>
    </ligand>
</feature>
<dbReference type="Gene3D" id="1.10.520.10">
    <property type="match status" value="1"/>
</dbReference>
<dbReference type="GO" id="GO:0006979">
    <property type="term" value="P:response to oxidative stress"/>
    <property type="evidence" value="ECO:0007669"/>
    <property type="project" value="UniProtKB-UniRule"/>
</dbReference>
<evidence type="ECO:0000256" key="15">
    <source>
        <dbReference type="PIRSR" id="PIRSR600823-3"/>
    </source>
</evidence>
<feature type="binding site" evidence="15">
    <location>
        <position position="91"/>
    </location>
    <ligand>
        <name>Ca(2+)</name>
        <dbReference type="ChEBI" id="CHEBI:29108"/>
        <label>1</label>
    </ligand>
</feature>
<evidence type="ECO:0000256" key="7">
    <source>
        <dbReference type="ARBA" id="ARBA00022837"/>
    </source>
</evidence>
<proteinExistence type="inferred from homology"/>
<evidence type="ECO:0000256" key="5">
    <source>
        <dbReference type="ARBA" id="ARBA00022617"/>
    </source>
</evidence>
<dbReference type="InterPro" id="IPR019794">
    <property type="entry name" value="Peroxidases_AS"/>
</dbReference>
<comment type="cofactor">
    <cofactor evidence="15 18">
        <name>heme b</name>
        <dbReference type="ChEBI" id="CHEBI:60344"/>
    </cofactor>
    <text evidence="15 18">Binds 1 heme b (iron(II)-protoporphyrin IX) group per subunit.</text>
</comment>
<keyword evidence="9 15" id="KW-0408">Iron</keyword>
<comment type="catalytic activity">
    <reaction evidence="1 18">
        <text>2 a phenolic donor + H2O2 = 2 a phenolic radical donor + 2 H2O</text>
        <dbReference type="Rhea" id="RHEA:56136"/>
        <dbReference type="ChEBI" id="CHEBI:15377"/>
        <dbReference type="ChEBI" id="CHEBI:16240"/>
        <dbReference type="ChEBI" id="CHEBI:139520"/>
        <dbReference type="ChEBI" id="CHEBI:139521"/>
        <dbReference type="EC" id="1.11.1.7"/>
    </reaction>
</comment>
<feature type="active site" description="Proton acceptor" evidence="13">
    <location>
        <position position="85"/>
    </location>
</feature>
<evidence type="ECO:0000256" key="1">
    <source>
        <dbReference type="ARBA" id="ARBA00000189"/>
    </source>
</evidence>
<sequence length="346" mass="37238">MAVFKVSVSVIIIALVSSSLSLAHPGWGFGWGGGGGGNSGGYIGLVPEFYQYSCPQANDIVMSVLEKAIAKEPRMAASLLRLHFHDCFVQGCDASVLLDNSATIASEKNSGPNSNSIRGFEVIDEIKAKLEEACPQTVSCADILALAARGSTVLSGGPYWELPLGRRDSKTASFSGSNRNIPPPNSTLQNLLTFFNRQGLDEVDLVALSGGHTIGVARCATFKQRLYNQNGNNQPDETLERGYYFGLKSVCPQSGGDNNISPLDFASPAKFDNTYFKLILFGKGLLTSDEVLLTGNVGNTMELVKSYAEDEGLFFNQFAKSMVKMGSISPLSDYNGEVRKNCRRVN</sequence>
<feature type="binding site" description="axial binding residue" evidence="15">
    <location>
        <position position="212"/>
    </location>
    <ligand>
        <name>heme b</name>
        <dbReference type="ChEBI" id="CHEBI:60344"/>
    </ligand>
    <ligandPart>
        <name>Fe</name>
        <dbReference type="ChEBI" id="CHEBI:18248"/>
    </ligandPart>
</feature>
<feature type="binding site" evidence="15">
    <location>
        <position position="272"/>
    </location>
    <ligand>
        <name>Ca(2+)</name>
        <dbReference type="ChEBI" id="CHEBI:29108"/>
        <label>2</label>
    </ligand>
</feature>
<comment type="subcellular location">
    <subcellularLocation>
        <location evidence="18">Secreted</location>
    </subcellularLocation>
</comment>
<keyword evidence="4 18" id="KW-0575">Peroxidase</keyword>
<feature type="binding site" evidence="15">
    <location>
        <position position="93"/>
    </location>
    <ligand>
        <name>Ca(2+)</name>
        <dbReference type="ChEBI" id="CHEBI:29108"/>
        <label>1</label>
    </ligand>
</feature>
<evidence type="ECO:0000256" key="3">
    <source>
        <dbReference type="ARBA" id="ARBA00012313"/>
    </source>
</evidence>
<reference evidence="20 21" key="1">
    <citation type="journal article" date="2024" name="Plant J.">
        <title>Genome sequences and population genomics reveal climatic adaptation and genomic divergence between two closely related sweetgum species.</title>
        <authorList>
            <person name="Xu W.Q."/>
            <person name="Ren C.Q."/>
            <person name="Zhang X.Y."/>
            <person name="Comes H.P."/>
            <person name="Liu X.H."/>
            <person name="Li Y.G."/>
            <person name="Kettle C.J."/>
            <person name="Jalonen R."/>
            <person name="Gaisberger H."/>
            <person name="Ma Y.Z."/>
            <person name="Qiu Y.X."/>
        </authorList>
    </citation>
    <scope>NUCLEOTIDE SEQUENCE [LARGE SCALE GENOMIC DNA]</scope>
    <source>
        <strain evidence="20">Hangzhou</strain>
    </source>
</reference>
<dbReference type="FunFam" id="1.10.520.10:FF:000001">
    <property type="entry name" value="Peroxidase"/>
    <property type="match status" value="1"/>
</dbReference>
<keyword evidence="21" id="KW-1185">Reference proteome</keyword>
<dbReference type="GO" id="GO:0046872">
    <property type="term" value="F:metal ion binding"/>
    <property type="evidence" value="ECO:0007669"/>
    <property type="project" value="UniProtKB-UniRule"/>
</dbReference>
<dbReference type="AlphaFoldDB" id="A0AAP0NEY8"/>
<feature type="binding site" evidence="15">
    <location>
        <position position="89"/>
    </location>
    <ligand>
        <name>Ca(2+)</name>
        <dbReference type="ChEBI" id="CHEBI:29108"/>
        <label>1</label>
    </ligand>
</feature>
<comment type="function">
    <text evidence="18">Removal of H(2)O(2), oxidation of toxic reductants, biosynthesis and degradation of lignin, suberization, auxin catabolism, response to environmental stresses such as wounding, pathogen attack and oxidative stress.</text>
</comment>
<evidence type="ECO:0000256" key="18">
    <source>
        <dbReference type="RuleBase" id="RU362060"/>
    </source>
</evidence>
<keyword evidence="5 18" id="KW-0349">Heme</keyword>
<dbReference type="EMBL" id="JBBPBK010000014">
    <property type="protein sequence ID" value="KAK9270560.1"/>
    <property type="molecule type" value="Genomic_DNA"/>
</dbReference>
<evidence type="ECO:0000256" key="4">
    <source>
        <dbReference type="ARBA" id="ARBA00022559"/>
    </source>
</evidence>
<feature type="disulfide bond" evidence="17">
    <location>
        <begin position="140"/>
        <end position="342"/>
    </location>
</feature>
<organism evidence="20 21">
    <name type="scientific">Liquidambar formosana</name>
    <name type="common">Formosan gum</name>
    <dbReference type="NCBI Taxonomy" id="63359"/>
    <lineage>
        <taxon>Eukaryota</taxon>
        <taxon>Viridiplantae</taxon>
        <taxon>Streptophyta</taxon>
        <taxon>Embryophyta</taxon>
        <taxon>Tracheophyta</taxon>
        <taxon>Spermatophyta</taxon>
        <taxon>Magnoliopsida</taxon>
        <taxon>eudicotyledons</taxon>
        <taxon>Gunneridae</taxon>
        <taxon>Pentapetalae</taxon>
        <taxon>Saxifragales</taxon>
        <taxon>Altingiaceae</taxon>
        <taxon>Liquidambar</taxon>
    </lineage>
</organism>
<dbReference type="Gene3D" id="1.10.420.10">
    <property type="entry name" value="Peroxidase, domain 2"/>
    <property type="match status" value="1"/>
</dbReference>
<evidence type="ECO:0000256" key="2">
    <source>
        <dbReference type="ARBA" id="ARBA00006873"/>
    </source>
</evidence>
<feature type="disulfide bond" evidence="17">
    <location>
        <begin position="54"/>
        <end position="134"/>
    </location>
</feature>
<evidence type="ECO:0000256" key="6">
    <source>
        <dbReference type="ARBA" id="ARBA00022723"/>
    </source>
</evidence>
<evidence type="ECO:0000256" key="13">
    <source>
        <dbReference type="PIRSR" id="PIRSR600823-1"/>
    </source>
</evidence>
<evidence type="ECO:0000256" key="10">
    <source>
        <dbReference type="ARBA" id="ARBA00023157"/>
    </source>
</evidence>
<evidence type="ECO:0000256" key="17">
    <source>
        <dbReference type="PIRSR" id="PIRSR600823-5"/>
    </source>
</evidence>
<dbReference type="InterPro" id="IPR010255">
    <property type="entry name" value="Haem_peroxidase_sf"/>
</dbReference>
<feature type="site" description="Transition state stabilizer" evidence="16">
    <location>
        <position position="81"/>
    </location>
</feature>
<comment type="caution">
    <text evidence="20">The sequence shown here is derived from an EMBL/GenBank/DDBJ whole genome shotgun (WGS) entry which is preliminary data.</text>
</comment>
<evidence type="ECO:0000256" key="14">
    <source>
        <dbReference type="PIRSR" id="PIRSR600823-2"/>
    </source>
</evidence>
<keyword evidence="18" id="KW-0964">Secreted</keyword>
<feature type="binding site" evidence="15">
    <location>
        <position position="213"/>
    </location>
    <ligand>
        <name>Ca(2+)</name>
        <dbReference type="ChEBI" id="CHEBI:29108"/>
        <label>2</label>
    </ligand>
</feature>
<dbReference type="PRINTS" id="PR00461">
    <property type="entry name" value="PLPEROXIDASE"/>
</dbReference>
<dbReference type="PANTHER" id="PTHR31388:SF164">
    <property type="entry name" value="PEROXIDASE 9"/>
    <property type="match status" value="1"/>
</dbReference>
<keyword evidence="11" id="KW-0325">Glycoprotein</keyword>
<keyword evidence="18" id="KW-0732">Signal</keyword>
<dbReference type="InterPro" id="IPR033905">
    <property type="entry name" value="Secretory_peroxidase"/>
</dbReference>
<feature type="binding site" evidence="15">
    <location>
        <position position="95"/>
    </location>
    <ligand>
        <name>Ca(2+)</name>
        <dbReference type="ChEBI" id="CHEBI:29108"/>
        <label>1</label>
    </ligand>
</feature>
<dbReference type="PROSITE" id="PS00436">
    <property type="entry name" value="PEROXIDASE_2"/>
    <property type="match status" value="1"/>
</dbReference>
<evidence type="ECO:0000256" key="12">
    <source>
        <dbReference type="ARBA" id="ARBA00023324"/>
    </source>
</evidence>
<keyword evidence="10 17" id="KW-1015">Disulfide bond</keyword>
<dbReference type="PRINTS" id="PR00458">
    <property type="entry name" value="PEROXIDASE"/>
</dbReference>
<feature type="signal peptide" evidence="18">
    <location>
        <begin position="1"/>
        <end position="23"/>
    </location>
</feature>
<comment type="similarity">
    <text evidence="18">Belongs to the peroxidase family. Classical plant (class III) peroxidase subfamily.</text>
</comment>
<evidence type="ECO:0000256" key="11">
    <source>
        <dbReference type="ARBA" id="ARBA00023180"/>
    </source>
</evidence>
<dbReference type="PROSITE" id="PS50873">
    <property type="entry name" value="PEROXIDASE_4"/>
    <property type="match status" value="1"/>
</dbReference>
<dbReference type="FunFam" id="1.10.420.10:FF:000001">
    <property type="entry name" value="Peroxidase"/>
    <property type="match status" value="1"/>
</dbReference>
<feature type="binding site" evidence="14">
    <location>
        <position position="182"/>
    </location>
    <ligand>
        <name>substrate</name>
    </ligand>
</feature>
<dbReference type="GO" id="GO:0042744">
    <property type="term" value="P:hydrogen peroxide catabolic process"/>
    <property type="evidence" value="ECO:0007669"/>
    <property type="project" value="UniProtKB-KW"/>
</dbReference>
<feature type="binding site" evidence="15">
    <location>
        <position position="86"/>
    </location>
    <ligand>
        <name>Ca(2+)</name>
        <dbReference type="ChEBI" id="CHEBI:29108"/>
        <label>1</label>
    </ligand>
</feature>